<keyword evidence="1" id="KW-0732">Signal</keyword>
<gene>
    <name evidence="2" type="ORF">OGH68_15980</name>
</gene>
<sequence>MSHNTRTGALAASFTLALALVGTVAAATGAGATTAAEKSVDQSVALVVPGTEVAELCASGAVSKCVTVATGPSTVTGTLSVTVSMPNLTPVVETLPCPSGSSGVVVRVGAGTEGGSMTARFQGSASSGDLPGTSMDKTVSASVPDEKDVLTASLCLARG</sequence>
<feature type="chain" id="PRO_5045071695" evidence="1">
    <location>
        <begin position="27"/>
        <end position="159"/>
    </location>
</feature>
<evidence type="ECO:0000256" key="1">
    <source>
        <dbReference type="SAM" id="SignalP"/>
    </source>
</evidence>
<protein>
    <submittedName>
        <fullName evidence="2">Uncharacterized protein</fullName>
    </submittedName>
</protein>
<dbReference type="EMBL" id="CP107567">
    <property type="protein sequence ID" value="UYQ62830.1"/>
    <property type="molecule type" value="Genomic_DNA"/>
</dbReference>
<dbReference type="Proteomes" id="UP001163878">
    <property type="component" value="Chromosome"/>
</dbReference>
<feature type="signal peptide" evidence="1">
    <location>
        <begin position="1"/>
        <end position="26"/>
    </location>
</feature>
<keyword evidence="3" id="KW-1185">Reference proteome</keyword>
<name>A0ABY6IAQ5_STRPE</name>
<organism evidence="2 3">
    <name type="scientific">Streptomyces peucetius</name>
    <dbReference type="NCBI Taxonomy" id="1950"/>
    <lineage>
        <taxon>Bacteria</taxon>
        <taxon>Bacillati</taxon>
        <taxon>Actinomycetota</taxon>
        <taxon>Actinomycetes</taxon>
        <taxon>Kitasatosporales</taxon>
        <taxon>Streptomycetaceae</taxon>
        <taxon>Streptomyces</taxon>
    </lineage>
</organism>
<reference evidence="2" key="1">
    <citation type="submission" date="2022-10" db="EMBL/GenBank/DDBJ databases">
        <title>Cytochrome P450 Catalyzes Benzene Ring Formation in the Biosynthesis of Trialkyl-Substituted Aromatic Polyketides.</title>
        <authorList>
            <person name="Zhao E."/>
            <person name="Ge H."/>
        </authorList>
    </citation>
    <scope>NUCLEOTIDE SEQUENCE</scope>
    <source>
        <strain evidence="2">NA0869</strain>
    </source>
</reference>
<evidence type="ECO:0000313" key="2">
    <source>
        <dbReference type="EMBL" id="UYQ62830.1"/>
    </source>
</evidence>
<accession>A0ABY6IAQ5</accession>
<proteinExistence type="predicted"/>
<dbReference type="RefSeq" id="WP_264244653.1">
    <property type="nucleotide sequence ID" value="NZ_CP107567.1"/>
</dbReference>
<evidence type="ECO:0000313" key="3">
    <source>
        <dbReference type="Proteomes" id="UP001163878"/>
    </source>
</evidence>